<keyword evidence="1" id="KW-1133">Transmembrane helix</keyword>
<evidence type="ECO:0000256" key="1">
    <source>
        <dbReference type="SAM" id="Phobius"/>
    </source>
</evidence>
<reference evidence="2 3" key="1">
    <citation type="submission" date="2019-12" db="EMBL/GenBank/DDBJ databases">
        <authorList>
            <person name="Wolfe R."/>
            <person name="Danczak R."/>
            <person name="Wilkins M."/>
        </authorList>
    </citation>
    <scope>NUCLEOTIDE SEQUENCE [LARGE SCALE GENOMIC DNA]</scope>
    <source>
        <strain evidence="2">X2_MaxBin.013</strain>
    </source>
</reference>
<feature type="transmembrane region" description="Helical" evidence="1">
    <location>
        <begin position="36"/>
        <end position="56"/>
    </location>
</feature>
<evidence type="ECO:0000313" key="2">
    <source>
        <dbReference type="EMBL" id="KAF0133789.1"/>
    </source>
</evidence>
<organism evidence="2 3">
    <name type="scientific">Candidatus Saganbacteria bacterium</name>
    <dbReference type="NCBI Taxonomy" id="2575572"/>
    <lineage>
        <taxon>Bacteria</taxon>
        <taxon>Bacillati</taxon>
        <taxon>Saganbacteria</taxon>
    </lineage>
</organism>
<name>A0A833L0I5_UNCSA</name>
<keyword evidence="1" id="KW-0812">Transmembrane</keyword>
<keyword evidence="1" id="KW-0472">Membrane</keyword>
<dbReference type="Proteomes" id="UP000488506">
    <property type="component" value="Unassembled WGS sequence"/>
</dbReference>
<dbReference type="EMBL" id="WPAF01000018">
    <property type="protein sequence ID" value="KAF0133789.1"/>
    <property type="molecule type" value="Genomic_DNA"/>
</dbReference>
<sequence length="62" mass="7113">MSKRYREFLIDVLTKTYQLVFGIAVITPIVSRKLDLSRFFLSCIAALFVLIWAAAISARMED</sequence>
<dbReference type="AlphaFoldDB" id="A0A833L0I5"/>
<evidence type="ECO:0000313" key="3">
    <source>
        <dbReference type="Proteomes" id="UP000488506"/>
    </source>
</evidence>
<accession>A0A833L0I5</accession>
<gene>
    <name evidence="2" type="ORF">FD145_1105</name>
</gene>
<protein>
    <submittedName>
        <fullName evidence="2">Uncharacterized protein</fullName>
    </submittedName>
</protein>
<comment type="caution">
    <text evidence="2">The sequence shown here is derived from an EMBL/GenBank/DDBJ whole genome shotgun (WGS) entry which is preliminary data.</text>
</comment>
<proteinExistence type="predicted"/>